<sequence length="509" mass="57583">MKPSSILSLRIILLSISFSPTYVYSVDDYEPYSNCTPFSCGNMSSISYPFWGNGQPDYCGLPGFRIDCEEGISILDIMSLKYHVIDIDPESQILRIARADLLDKICPVQYLNTDLNITLFNYTSNDENGTLLYNCDLSESQLPNEFVCPINDIPREAYLTSPSIFKRDFASGCNISILVPVLGRAVMRLLRAELTVLQVLNEGFEIRWLADQIKCRECLRSSGRCGYNMTTNQFSCFCPDQAYAGTCPGPLPPTSQLDPVEMPHGETISADCRKPFSCGNLTDLYYPFWSDERSRVCGYEGFKLECEEGQLPNITIRGEEFRVISVNHNQSTMAIARADYWANACTQNFADIILNETLFNYTQHIQNLSLYYNCEIETISKIPPEKRLPCSSANGESLNAFYATDELLEEWGLLNRYECLNTVKIPVPVDTLGEIWRGVDALERVLRQGFNVSYRIQQECVPCVASGGICGTNTTTFNFTCLCRDQPHDSWCSGRHEQSIFRSHNITYE</sequence>
<dbReference type="GO" id="GO:0004674">
    <property type="term" value="F:protein serine/threonine kinase activity"/>
    <property type="evidence" value="ECO:0007669"/>
    <property type="project" value="UniProtKB-EC"/>
</dbReference>
<evidence type="ECO:0000259" key="8">
    <source>
        <dbReference type="Pfam" id="PF13947"/>
    </source>
</evidence>
<reference evidence="11" key="1">
    <citation type="journal article" date="2010" name="Nat. Biotechnol.">
        <title>Draft genome sequence of the oilseed species Ricinus communis.</title>
        <authorList>
            <person name="Chan A.P."/>
            <person name="Crabtree J."/>
            <person name="Zhao Q."/>
            <person name="Lorenzi H."/>
            <person name="Orvis J."/>
            <person name="Puiu D."/>
            <person name="Melake-Berhan A."/>
            <person name="Jones K.M."/>
            <person name="Redman J."/>
            <person name="Chen G."/>
            <person name="Cahoon E.B."/>
            <person name="Gedil M."/>
            <person name="Stanke M."/>
            <person name="Haas B.J."/>
            <person name="Wortman J.R."/>
            <person name="Fraser-Liggett C.M."/>
            <person name="Ravel J."/>
            <person name="Rabinowicz P.D."/>
        </authorList>
    </citation>
    <scope>NUCLEOTIDE SEQUENCE [LARGE SCALE GENOMIC DNA]</scope>
    <source>
        <strain evidence="11">cv. Hale</strain>
    </source>
</reference>
<evidence type="ECO:0000256" key="2">
    <source>
        <dbReference type="ARBA" id="ARBA00012513"/>
    </source>
</evidence>
<evidence type="ECO:0000313" key="10">
    <source>
        <dbReference type="EMBL" id="EEF37527.1"/>
    </source>
</evidence>
<feature type="domain" description="Wall-associated receptor kinase galacturonan-binding" evidence="8">
    <location>
        <begin position="35"/>
        <end position="98"/>
    </location>
</feature>
<dbReference type="EMBL" id="EQ973947">
    <property type="protein sequence ID" value="EEF37527.1"/>
    <property type="molecule type" value="Genomic_DNA"/>
</dbReference>
<accession>B9SFY4</accession>
<evidence type="ECO:0000256" key="7">
    <source>
        <dbReference type="SAM" id="SignalP"/>
    </source>
</evidence>
<dbReference type="EC" id="2.7.11.1" evidence="2"/>
<evidence type="ECO:0000313" key="11">
    <source>
        <dbReference type="Proteomes" id="UP000008311"/>
    </source>
</evidence>
<feature type="domain" description="Wall-associated receptor kinase galacturonan-binding" evidence="8">
    <location>
        <begin position="272"/>
        <end position="337"/>
    </location>
</feature>
<dbReference type="PANTHER" id="PTHR33138:SF54">
    <property type="entry name" value="OS01G0690900 PROTEIN"/>
    <property type="match status" value="1"/>
</dbReference>
<comment type="subcellular location">
    <subcellularLocation>
        <location evidence="1">Membrane</location>
        <topology evidence="1">Single-pass membrane protein</topology>
    </subcellularLocation>
</comment>
<keyword evidence="3 7" id="KW-0732">Signal</keyword>
<keyword evidence="11" id="KW-1185">Reference proteome</keyword>
<name>B9SFY4_RICCO</name>
<feature type="signal peptide" evidence="7">
    <location>
        <begin position="1"/>
        <end position="25"/>
    </location>
</feature>
<protein>
    <recommendedName>
        <fullName evidence="2">non-specific serine/threonine protein kinase</fullName>
        <ecNumber evidence="2">2.7.11.1</ecNumber>
    </recommendedName>
</protein>
<evidence type="ECO:0000256" key="3">
    <source>
        <dbReference type="ARBA" id="ARBA00022729"/>
    </source>
</evidence>
<dbReference type="GO" id="GO:0016020">
    <property type="term" value="C:membrane"/>
    <property type="evidence" value="ECO:0007669"/>
    <property type="project" value="UniProtKB-SubCell"/>
</dbReference>
<comment type="catalytic activity">
    <reaction evidence="5">
        <text>L-threonyl-[protein] + ATP = O-phospho-L-threonyl-[protein] + ADP + H(+)</text>
        <dbReference type="Rhea" id="RHEA:46608"/>
        <dbReference type="Rhea" id="RHEA-COMP:11060"/>
        <dbReference type="Rhea" id="RHEA-COMP:11605"/>
        <dbReference type="ChEBI" id="CHEBI:15378"/>
        <dbReference type="ChEBI" id="CHEBI:30013"/>
        <dbReference type="ChEBI" id="CHEBI:30616"/>
        <dbReference type="ChEBI" id="CHEBI:61977"/>
        <dbReference type="ChEBI" id="CHEBI:456216"/>
        <dbReference type="EC" id="2.7.11.1"/>
    </reaction>
</comment>
<dbReference type="Pfam" id="PF13947">
    <property type="entry name" value="GUB_WAK_bind"/>
    <property type="match status" value="2"/>
</dbReference>
<dbReference type="AlphaFoldDB" id="B9SFY4"/>
<evidence type="ECO:0000256" key="1">
    <source>
        <dbReference type="ARBA" id="ARBA00004167"/>
    </source>
</evidence>
<dbReference type="eggNOG" id="KOG1187">
    <property type="taxonomic scope" value="Eukaryota"/>
</dbReference>
<feature type="domain" description="Wall-associated receptor kinase C-terminal" evidence="9">
    <location>
        <begin position="396"/>
        <end position="486"/>
    </location>
</feature>
<dbReference type="Proteomes" id="UP000008311">
    <property type="component" value="Unassembled WGS sequence"/>
</dbReference>
<evidence type="ECO:0000256" key="6">
    <source>
        <dbReference type="ARBA" id="ARBA00048679"/>
    </source>
</evidence>
<dbReference type="Pfam" id="PF14380">
    <property type="entry name" value="WAK_assoc"/>
    <property type="match status" value="2"/>
</dbReference>
<evidence type="ECO:0000256" key="4">
    <source>
        <dbReference type="ARBA" id="ARBA00023180"/>
    </source>
</evidence>
<evidence type="ECO:0000256" key="5">
    <source>
        <dbReference type="ARBA" id="ARBA00047899"/>
    </source>
</evidence>
<dbReference type="InterPro" id="IPR032872">
    <property type="entry name" value="WAK_assoc_C"/>
</dbReference>
<comment type="catalytic activity">
    <reaction evidence="6">
        <text>L-seryl-[protein] + ATP = O-phospho-L-seryl-[protein] + ADP + H(+)</text>
        <dbReference type="Rhea" id="RHEA:17989"/>
        <dbReference type="Rhea" id="RHEA-COMP:9863"/>
        <dbReference type="Rhea" id="RHEA-COMP:11604"/>
        <dbReference type="ChEBI" id="CHEBI:15378"/>
        <dbReference type="ChEBI" id="CHEBI:29999"/>
        <dbReference type="ChEBI" id="CHEBI:30616"/>
        <dbReference type="ChEBI" id="CHEBI:83421"/>
        <dbReference type="ChEBI" id="CHEBI:456216"/>
        <dbReference type="EC" id="2.7.11.1"/>
    </reaction>
</comment>
<evidence type="ECO:0000259" key="9">
    <source>
        <dbReference type="Pfam" id="PF14380"/>
    </source>
</evidence>
<keyword evidence="4" id="KW-0325">Glycoprotein</keyword>
<feature type="domain" description="Wall-associated receptor kinase C-terminal" evidence="9">
    <location>
        <begin position="166"/>
        <end position="241"/>
    </location>
</feature>
<proteinExistence type="predicted"/>
<dbReference type="GO" id="GO:0030247">
    <property type="term" value="F:polysaccharide binding"/>
    <property type="evidence" value="ECO:0007669"/>
    <property type="project" value="InterPro"/>
</dbReference>
<dbReference type="STRING" id="3988.B9SFY4"/>
<dbReference type="InterPro" id="IPR025287">
    <property type="entry name" value="WAK_GUB"/>
</dbReference>
<dbReference type="PANTHER" id="PTHR33138">
    <property type="entry name" value="OS01G0690200 PROTEIN"/>
    <property type="match status" value="1"/>
</dbReference>
<feature type="chain" id="PRO_5002891804" description="non-specific serine/threonine protein kinase" evidence="7">
    <location>
        <begin position="26"/>
        <end position="509"/>
    </location>
</feature>
<gene>
    <name evidence="10" type="ORF">RCOM_0725510</name>
</gene>
<dbReference type="InParanoid" id="B9SFY4"/>
<organism evidence="10 11">
    <name type="scientific">Ricinus communis</name>
    <name type="common">Castor bean</name>
    <dbReference type="NCBI Taxonomy" id="3988"/>
    <lineage>
        <taxon>Eukaryota</taxon>
        <taxon>Viridiplantae</taxon>
        <taxon>Streptophyta</taxon>
        <taxon>Embryophyta</taxon>
        <taxon>Tracheophyta</taxon>
        <taxon>Spermatophyta</taxon>
        <taxon>Magnoliopsida</taxon>
        <taxon>eudicotyledons</taxon>
        <taxon>Gunneridae</taxon>
        <taxon>Pentapetalae</taxon>
        <taxon>rosids</taxon>
        <taxon>fabids</taxon>
        <taxon>Malpighiales</taxon>
        <taxon>Euphorbiaceae</taxon>
        <taxon>Acalyphoideae</taxon>
        <taxon>Acalypheae</taxon>
        <taxon>Ricinus</taxon>
    </lineage>
</organism>